<comment type="function">
    <text evidence="6">Bidirectionally degrades single-stranded DNA into large acid-insoluble oligonucleotides, which are then degraded further into small acid-soluble oligonucleotides.</text>
</comment>
<comment type="subunit">
    <text evidence="6">Heterooligomer composed of large and small subunits.</text>
</comment>
<dbReference type="GO" id="GO:0008855">
    <property type="term" value="F:exodeoxyribonuclease VII activity"/>
    <property type="evidence" value="ECO:0007669"/>
    <property type="project" value="UniProtKB-EC"/>
</dbReference>
<dbReference type="SUPFAM" id="SSF116842">
    <property type="entry name" value="XseB-like"/>
    <property type="match status" value="1"/>
</dbReference>
<evidence type="ECO:0000256" key="5">
    <source>
        <dbReference type="ARBA" id="ARBA00022839"/>
    </source>
</evidence>
<evidence type="ECO:0000256" key="4">
    <source>
        <dbReference type="ARBA" id="ARBA00022801"/>
    </source>
</evidence>
<accession>A0ABT1SNF9</accession>
<evidence type="ECO:0000313" key="7">
    <source>
        <dbReference type="EMBL" id="MCQ5122498.1"/>
    </source>
</evidence>
<dbReference type="InterPro" id="IPR037004">
    <property type="entry name" value="Exonuc_VII_ssu_sf"/>
</dbReference>
<sequence length="71" mass="8217">MKEKMTFQDAMARLDEITAQLEQNDIALEEAIDLFEEGLKLIHQCDGQLKGFEEKVSALLEQYQERDEDAL</sequence>
<dbReference type="HAMAP" id="MF_00337">
    <property type="entry name" value="Exonuc_7_S"/>
    <property type="match status" value="1"/>
</dbReference>
<comment type="catalytic activity">
    <reaction evidence="6">
        <text>Exonucleolytic cleavage in either 5'- to 3'- or 3'- to 5'-direction to yield nucleoside 5'-phosphates.</text>
        <dbReference type="EC" id="3.1.11.6"/>
    </reaction>
</comment>
<dbReference type="InterPro" id="IPR003761">
    <property type="entry name" value="Exonuc_VII_S"/>
</dbReference>
<dbReference type="PANTHER" id="PTHR34137">
    <property type="entry name" value="EXODEOXYRIBONUCLEASE 7 SMALL SUBUNIT"/>
    <property type="match status" value="1"/>
</dbReference>
<dbReference type="NCBIfam" id="TIGR01280">
    <property type="entry name" value="xseB"/>
    <property type="match status" value="1"/>
</dbReference>
<dbReference type="Pfam" id="PF02609">
    <property type="entry name" value="Exonuc_VII_S"/>
    <property type="match status" value="1"/>
</dbReference>
<dbReference type="Proteomes" id="UP001524435">
    <property type="component" value="Unassembled WGS sequence"/>
</dbReference>
<dbReference type="EC" id="3.1.11.6" evidence="6"/>
<dbReference type="EMBL" id="JANGCH010000016">
    <property type="protein sequence ID" value="MCQ5122498.1"/>
    <property type="molecule type" value="Genomic_DNA"/>
</dbReference>
<dbReference type="RefSeq" id="WP_102266645.1">
    <property type="nucleotide sequence ID" value="NZ_CALVCM010000003.1"/>
</dbReference>
<keyword evidence="2 6" id="KW-0963">Cytoplasm</keyword>
<keyword evidence="5 6" id="KW-0269">Exonuclease</keyword>
<keyword evidence="3 6" id="KW-0540">Nuclease</keyword>
<dbReference type="PIRSF" id="PIRSF006488">
    <property type="entry name" value="Exonuc_VII_S"/>
    <property type="match status" value="1"/>
</dbReference>
<comment type="subcellular location">
    <subcellularLocation>
        <location evidence="6">Cytoplasm</location>
    </subcellularLocation>
</comment>
<organism evidence="7 8">
    <name type="scientific">Massilicoli timonensis</name>
    <dbReference type="NCBI Taxonomy" id="2015901"/>
    <lineage>
        <taxon>Bacteria</taxon>
        <taxon>Bacillati</taxon>
        <taxon>Bacillota</taxon>
        <taxon>Erysipelotrichia</taxon>
        <taxon>Erysipelotrichales</taxon>
        <taxon>Erysipelotrichaceae</taxon>
        <taxon>Massilicoli</taxon>
    </lineage>
</organism>
<evidence type="ECO:0000313" key="8">
    <source>
        <dbReference type="Proteomes" id="UP001524435"/>
    </source>
</evidence>
<comment type="caution">
    <text evidence="7">The sequence shown here is derived from an EMBL/GenBank/DDBJ whole genome shotgun (WGS) entry which is preliminary data.</text>
</comment>
<reference evidence="7 8" key="1">
    <citation type="submission" date="2022-06" db="EMBL/GenBank/DDBJ databases">
        <title>Isolation of gut microbiota from human fecal samples.</title>
        <authorList>
            <person name="Pamer E.G."/>
            <person name="Barat B."/>
            <person name="Waligurski E."/>
            <person name="Medina S."/>
            <person name="Paddock L."/>
            <person name="Mostad J."/>
        </authorList>
    </citation>
    <scope>NUCLEOTIDE SEQUENCE [LARGE SCALE GENOMIC DNA]</scope>
    <source>
        <strain evidence="7 8">DFI.6.1</strain>
    </source>
</reference>
<evidence type="ECO:0000256" key="3">
    <source>
        <dbReference type="ARBA" id="ARBA00022722"/>
    </source>
</evidence>
<proteinExistence type="inferred from homology"/>
<gene>
    <name evidence="6 7" type="primary">xseB</name>
    <name evidence="7" type="ORF">NE663_09540</name>
</gene>
<evidence type="ECO:0000256" key="2">
    <source>
        <dbReference type="ARBA" id="ARBA00022490"/>
    </source>
</evidence>
<evidence type="ECO:0000256" key="1">
    <source>
        <dbReference type="ARBA" id="ARBA00009998"/>
    </source>
</evidence>
<name>A0ABT1SNF9_9FIRM</name>
<comment type="similarity">
    <text evidence="1 6">Belongs to the XseB family.</text>
</comment>
<keyword evidence="8" id="KW-1185">Reference proteome</keyword>
<evidence type="ECO:0000256" key="6">
    <source>
        <dbReference type="HAMAP-Rule" id="MF_00337"/>
    </source>
</evidence>
<keyword evidence="4 6" id="KW-0378">Hydrolase</keyword>
<dbReference type="PANTHER" id="PTHR34137:SF1">
    <property type="entry name" value="EXODEOXYRIBONUCLEASE 7 SMALL SUBUNIT"/>
    <property type="match status" value="1"/>
</dbReference>
<protein>
    <recommendedName>
        <fullName evidence="6">Exodeoxyribonuclease 7 small subunit</fullName>
        <ecNumber evidence="6">3.1.11.6</ecNumber>
    </recommendedName>
    <alternativeName>
        <fullName evidence="6">Exodeoxyribonuclease VII small subunit</fullName>
        <shortName evidence="6">Exonuclease VII small subunit</shortName>
    </alternativeName>
</protein>
<dbReference type="Gene3D" id="1.10.287.1040">
    <property type="entry name" value="Exonuclease VII, small subunit"/>
    <property type="match status" value="1"/>
</dbReference>